<comment type="subcellular location">
    <subcellularLocation>
        <location evidence="1">Membrane</location>
        <topology evidence="1">Multi-pass membrane protein</topology>
    </subcellularLocation>
</comment>
<accession>A0ABY7DNP1</accession>
<feature type="transmembrane region" description="Helical" evidence="9">
    <location>
        <begin position="6"/>
        <end position="24"/>
    </location>
</feature>
<feature type="transmembrane region" description="Helical" evidence="9">
    <location>
        <begin position="158"/>
        <end position="176"/>
    </location>
</feature>
<dbReference type="Gene3D" id="1.20.1070.10">
    <property type="entry name" value="Rhodopsin 7-helix transmembrane proteins"/>
    <property type="match status" value="1"/>
</dbReference>
<keyword evidence="12" id="KW-1185">Reference proteome</keyword>
<dbReference type="PROSITE" id="PS00237">
    <property type="entry name" value="G_PROTEIN_RECEP_F1_1"/>
    <property type="match status" value="1"/>
</dbReference>
<evidence type="ECO:0000256" key="3">
    <source>
        <dbReference type="ARBA" id="ARBA00022989"/>
    </source>
</evidence>
<evidence type="ECO:0000256" key="1">
    <source>
        <dbReference type="ARBA" id="ARBA00004141"/>
    </source>
</evidence>
<keyword evidence="7 8" id="KW-0807">Transducer</keyword>
<evidence type="ECO:0000256" key="5">
    <source>
        <dbReference type="ARBA" id="ARBA00023136"/>
    </source>
</evidence>
<protein>
    <submittedName>
        <fullName evidence="11">NK3R-like protein</fullName>
    </submittedName>
</protein>
<dbReference type="PANTHER" id="PTHR45695:SF9">
    <property type="entry name" value="LEUCOKININ RECEPTOR"/>
    <property type="match status" value="1"/>
</dbReference>
<keyword evidence="4 8" id="KW-0297">G-protein coupled receptor</keyword>
<feature type="transmembrane region" description="Helical" evidence="9">
    <location>
        <begin position="106"/>
        <end position="130"/>
    </location>
</feature>
<proteinExistence type="inferred from homology"/>
<feature type="transmembrane region" description="Helical" evidence="9">
    <location>
        <begin position="45"/>
        <end position="64"/>
    </location>
</feature>
<keyword evidence="5 9" id="KW-0472">Membrane</keyword>
<dbReference type="PANTHER" id="PTHR45695">
    <property type="entry name" value="LEUCOKININ RECEPTOR-RELATED"/>
    <property type="match status" value="1"/>
</dbReference>
<dbReference type="CDD" id="cd00637">
    <property type="entry name" value="7tm_classA_rhodopsin-like"/>
    <property type="match status" value="1"/>
</dbReference>
<evidence type="ECO:0000313" key="12">
    <source>
        <dbReference type="Proteomes" id="UP001164746"/>
    </source>
</evidence>
<sequence length="417" mass="47759">MLIIPLFSVLCLTASVLSLTLIAYDRFFGIVFALKAHMSHRKARFSIAIIWICSFAIAAPLLWFRELKVREWKDYTERWCDDSWPIEMKTVEGTNTTIEYMPARTVYFTFVSGVLYFFPILVMTLAYSVIILKLQSSTIPGERVDSGYAAQQKTRRKVIAMLVTIMAVFAICWLPYQIVLLYSELRTNRETLGEWYFTMQFLAGCFAYSNSALNPLIYAGFNKNFKQAIVNTKADFNQWGKQSMNTIASPLRRMTLPFLGLSPNSNESRLTTSSARSSPSRSVLILKGGSTARGRTRRGLSVDFSPQMAFFYNNPRRQSTVSPTATRESGNANLQYRQTIRSWQPKYVESDHCENELSPSPLFRCKTQRRYKDVIIEDETQLQPLRRNSINTLPLRNTSMSAWYLDHDELPEVAAGV</sequence>
<keyword evidence="2 8" id="KW-0812">Transmembrane</keyword>
<dbReference type="EMBL" id="CP111013">
    <property type="protein sequence ID" value="WAQ97678.1"/>
    <property type="molecule type" value="Genomic_DNA"/>
</dbReference>
<dbReference type="InterPro" id="IPR000276">
    <property type="entry name" value="GPCR_Rhodpsn"/>
</dbReference>
<dbReference type="PROSITE" id="PS50262">
    <property type="entry name" value="G_PROTEIN_RECEP_F1_2"/>
    <property type="match status" value="1"/>
</dbReference>
<feature type="domain" description="G-protein coupled receptors family 1 profile" evidence="10">
    <location>
        <begin position="1"/>
        <end position="218"/>
    </location>
</feature>
<name>A0ABY7DNP1_MYAAR</name>
<evidence type="ECO:0000259" key="10">
    <source>
        <dbReference type="PROSITE" id="PS50262"/>
    </source>
</evidence>
<gene>
    <name evidence="11" type="ORF">MAR_030368</name>
</gene>
<dbReference type="InterPro" id="IPR017452">
    <property type="entry name" value="GPCR_Rhodpsn_7TM"/>
</dbReference>
<keyword evidence="6 8" id="KW-0675">Receptor</keyword>
<organism evidence="11 12">
    <name type="scientific">Mya arenaria</name>
    <name type="common">Soft-shell clam</name>
    <dbReference type="NCBI Taxonomy" id="6604"/>
    <lineage>
        <taxon>Eukaryota</taxon>
        <taxon>Metazoa</taxon>
        <taxon>Spiralia</taxon>
        <taxon>Lophotrochozoa</taxon>
        <taxon>Mollusca</taxon>
        <taxon>Bivalvia</taxon>
        <taxon>Autobranchia</taxon>
        <taxon>Heteroconchia</taxon>
        <taxon>Euheterodonta</taxon>
        <taxon>Imparidentia</taxon>
        <taxon>Neoheterodontei</taxon>
        <taxon>Myida</taxon>
        <taxon>Myoidea</taxon>
        <taxon>Myidae</taxon>
        <taxon>Mya</taxon>
    </lineage>
</organism>
<evidence type="ECO:0000256" key="2">
    <source>
        <dbReference type="ARBA" id="ARBA00022692"/>
    </source>
</evidence>
<evidence type="ECO:0000313" key="11">
    <source>
        <dbReference type="EMBL" id="WAQ97678.1"/>
    </source>
</evidence>
<keyword evidence="3 9" id="KW-1133">Transmembrane helix</keyword>
<comment type="similarity">
    <text evidence="8">Belongs to the G-protein coupled receptor 1 family.</text>
</comment>
<evidence type="ECO:0000256" key="8">
    <source>
        <dbReference type="RuleBase" id="RU000688"/>
    </source>
</evidence>
<evidence type="ECO:0000256" key="9">
    <source>
        <dbReference type="SAM" id="Phobius"/>
    </source>
</evidence>
<dbReference type="Proteomes" id="UP001164746">
    <property type="component" value="Chromosome 2"/>
</dbReference>
<evidence type="ECO:0000256" key="7">
    <source>
        <dbReference type="ARBA" id="ARBA00023224"/>
    </source>
</evidence>
<reference evidence="11" key="1">
    <citation type="submission" date="2022-11" db="EMBL/GenBank/DDBJ databases">
        <title>Centuries of genome instability and evolution in soft-shell clam transmissible cancer (bioRxiv).</title>
        <authorList>
            <person name="Hart S.F.M."/>
            <person name="Yonemitsu M.A."/>
            <person name="Giersch R.M."/>
            <person name="Beal B.F."/>
            <person name="Arriagada G."/>
            <person name="Davis B.W."/>
            <person name="Ostrander E.A."/>
            <person name="Goff S.P."/>
            <person name="Metzger M.J."/>
        </authorList>
    </citation>
    <scope>NUCLEOTIDE SEQUENCE</scope>
    <source>
        <strain evidence="11">MELC-2E11</strain>
        <tissue evidence="11">Siphon/mantle</tissue>
    </source>
</reference>
<feature type="transmembrane region" description="Helical" evidence="9">
    <location>
        <begin position="196"/>
        <end position="217"/>
    </location>
</feature>
<evidence type="ECO:0000256" key="4">
    <source>
        <dbReference type="ARBA" id="ARBA00023040"/>
    </source>
</evidence>
<evidence type="ECO:0000256" key="6">
    <source>
        <dbReference type="ARBA" id="ARBA00023170"/>
    </source>
</evidence>
<dbReference type="SUPFAM" id="SSF81321">
    <property type="entry name" value="Family A G protein-coupled receptor-like"/>
    <property type="match status" value="1"/>
</dbReference>
<dbReference type="Pfam" id="PF00001">
    <property type="entry name" value="7tm_1"/>
    <property type="match status" value="1"/>
</dbReference>
<dbReference type="PRINTS" id="PR00237">
    <property type="entry name" value="GPCRRHODOPSN"/>
</dbReference>